<comment type="caution">
    <text evidence="1">The sequence shown here is derived from an EMBL/GenBank/DDBJ whole genome shotgun (WGS) entry which is preliminary data.</text>
</comment>
<dbReference type="Proteomes" id="UP001209878">
    <property type="component" value="Unassembled WGS sequence"/>
</dbReference>
<evidence type="ECO:0000313" key="2">
    <source>
        <dbReference type="Proteomes" id="UP001209878"/>
    </source>
</evidence>
<evidence type="ECO:0000313" key="1">
    <source>
        <dbReference type="EMBL" id="KAK2185279.1"/>
    </source>
</evidence>
<reference evidence="1" key="1">
    <citation type="journal article" date="2023" name="Mol. Biol. Evol.">
        <title>Third-Generation Sequencing Reveals the Adaptive Role of the Epigenome in Three Deep-Sea Polychaetes.</title>
        <authorList>
            <person name="Perez M."/>
            <person name="Aroh O."/>
            <person name="Sun Y."/>
            <person name="Lan Y."/>
            <person name="Juniper S.K."/>
            <person name="Young C.R."/>
            <person name="Angers B."/>
            <person name="Qian P.Y."/>
        </authorList>
    </citation>
    <scope>NUCLEOTIDE SEQUENCE</scope>
    <source>
        <strain evidence="1">R07B-5</strain>
    </source>
</reference>
<keyword evidence="2" id="KW-1185">Reference proteome</keyword>
<dbReference type="EMBL" id="JAODUO010000241">
    <property type="protein sequence ID" value="KAK2185279.1"/>
    <property type="molecule type" value="Genomic_DNA"/>
</dbReference>
<name>A0AAD9NZB4_RIDPI</name>
<accession>A0AAD9NZB4</accession>
<sequence length="109" mass="12408">MVFGINKASSYIAQYPVLRTVQSALHFTSLAHLFTQTPSRLLGEASSHMLKLMREGCSYTYPPLSIARYSFIQLSELEQCRVNKIAQVLTPQDRIRTQVLVVESPKFYP</sequence>
<protein>
    <submittedName>
        <fullName evidence="1">Uncharacterized protein</fullName>
    </submittedName>
</protein>
<dbReference type="AlphaFoldDB" id="A0AAD9NZB4"/>
<organism evidence="1 2">
    <name type="scientific">Ridgeia piscesae</name>
    <name type="common">Tubeworm</name>
    <dbReference type="NCBI Taxonomy" id="27915"/>
    <lineage>
        <taxon>Eukaryota</taxon>
        <taxon>Metazoa</taxon>
        <taxon>Spiralia</taxon>
        <taxon>Lophotrochozoa</taxon>
        <taxon>Annelida</taxon>
        <taxon>Polychaeta</taxon>
        <taxon>Sedentaria</taxon>
        <taxon>Canalipalpata</taxon>
        <taxon>Sabellida</taxon>
        <taxon>Siboglinidae</taxon>
        <taxon>Ridgeia</taxon>
    </lineage>
</organism>
<gene>
    <name evidence="1" type="ORF">NP493_241g06051</name>
</gene>
<proteinExistence type="predicted"/>